<dbReference type="PANTHER" id="PTHR44520">
    <property type="entry name" value="RESPONSE REGULATOR RCP1-RELATED"/>
    <property type="match status" value="1"/>
</dbReference>
<dbReference type="SMART" id="SM00448">
    <property type="entry name" value="REC"/>
    <property type="match status" value="1"/>
</dbReference>
<keyword evidence="4" id="KW-1185">Reference proteome</keyword>
<dbReference type="OrthoDB" id="9790669at2"/>
<dbReference type="EMBL" id="CP021235">
    <property type="protein sequence ID" value="ARS36307.1"/>
    <property type="molecule type" value="Genomic_DNA"/>
</dbReference>
<feature type="domain" description="Response regulatory" evidence="2">
    <location>
        <begin position="6"/>
        <end position="134"/>
    </location>
</feature>
<dbReference type="PROSITE" id="PS50110">
    <property type="entry name" value="RESPONSE_REGULATORY"/>
    <property type="match status" value="1"/>
</dbReference>
<dbReference type="STRING" id="709015.GCA_000472485_02667"/>
<dbReference type="GO" id="GO:0000160">
    <property type="term" value="P:phosphorelay signal transduction system"/>
    <property type="evidence" value="ECO:0007669"/>
    <property type="project" value="InterPro"/>
</dbReference>
<reference evidence="4" key="1">
    <citation type="submission" date="2017-05" db="EMBL/GenBank/DDBJ databases">
        <authorList>
            <person name="Ray J."/>
            <person name="Price M."/>
            <person name="Deutschbauer A."/>
        </authorList>
    </citation>
    <scope>NUCLEOTIDE SEQUENCE [LARGE SCALE GENOMIC DNA]</scope>
    <source>
        <strain evidence="4">DSM 19842</strain>
    </source>
</reference>
<dbReference type="PANTHER" id="PTHR44520:SF2">
    <property type="entry name" value="RESPONSE REGULATOR RCP1"/>
    <property type="match status" value="1"/>
</dbReference>
<evidence type="ECO:0000256" key="1">
    <source>
        <dbReference type="PROSITE-ProRule" id="PRU00169"/>
    </source>
</evidence>
<dbReference type="Pfam" id="PF00072">
    <property type="entry name" value="Response_reg"/>
    <property type="match status" value="1"/>
</dbReference>
<dbReference type="RefSeq" id="WP_025607812.1">
    <property type="nucleotide sequence ID" value="NZ_CP021235.1"/>
</dbReference>
<evidence type="ECO:0000313" key="4">
    <source>
        <dbReference type="Proteomes" id="UP000266292"/>
    </source>
</evidence>
<feature type="modified residue" description="4-aspartylphosphate" evidence="1">
    <location>
        <position position="64"/>
    </location>
</feature>
<accession>A0A1X9YTU2</accession>
<dbReference type="AlphaFoldDB" id="A0A1X9YTU2"/>
<evidence type="ECO:0000313" key="3">
    <source>
        <dbReference type="EMBL" id="ARS36307.1"/>
    </source>
</evidence>
<dbReference type="KEGG" id="pact:CA264_13155"/>
<protein>
    <submittedName>
        <fullName evidence="3">Response regulator</fullName>
    </submittedName>
</protein>
<name>A0A1X9YTU2_9BACT</name>
<proteinExistence type="predicted"/>
<gene>
    <name evidence="3" type="ORF">CA264_13155</name>
</gene>
<keyword evidence="1" id="KW-0597">Phosphoprotein</keyword>
<dbReference type="InterPro" id="IPR001789">
    <property type="entry name" value="Sig_transdc_resp-reg_receiver"/>
</dbReference>
<dbReference type="Proteomes" id="UP000266292">
    <property type="component" value="Chromosome"/>
</dbReference>
<sequence length="143" mass="16432">MYKLNHILIIDDDQINNLFSQIILEDADVSNLVSTCHSVPEALDFLRSAETDSETIFPDMILLDISMPSLDGFDFLDRYYALGYNERHRTFISMFTSSEEQEHVNRVEQYDVVVGFINKPLSLPTLHAILALQASNRTENNFE</sequence>
<evidence type="ECO:0000259" key="2">
    <source>
        <dbReference type="PROSITE" id="PS50110"/>
    </source>
</evidence>
<dbReference type="InterPro" id="IPR011006">
    <property type="entry name" value="CheY-like_superfamily"/>
</dbReference>
<dbReference type="SUPFAM" id="SSF52172">
    <property type="entry name" value="CheY-like"/>
    <property type="match status" value="1"/>
</dbReference>
<dbReference type="Gene3D" id="3.40.50.2300">
    <property type="match status" value="1"/>
</dbReference>
<organism evidence="3 4">
    <name type="scientific">Pontibacter actiniarum</name>
    <dbReference type="NCBI Taxonomy" id="323450"/>
    <lineage>
        <taxon>Bacteria</taxon>
        <taxon>Pseudomonadati</taxon>
        <taxon>Bacteroidota</taxon>
        <taxon>Cytophagia</taxon>
        <taxon>Cytophagales</taxon>
        <taxon>Hymenobacteraceae</taxon>
        <taxon>Pontibacter</taxon>
    </lineage>
</organism>
<dbReference type="InterPro" id="IPR052893">
    <property type="entry name" value="TCS_response_regulator"/>
</dbReference>